<feature type="compositionally biased region" description="Low complexity" evidence="1">
    <location>
        <begin position="161"/>
        <end position="175"/>
    </location>
</feature>
<dbReference type="RefSeq" id="XP_007405517.1">
    <property type="nucleotide sequence ID" value="XM_007405455.1"/>
</dbReference>
<dbReference type="AlphaFoldDB" id="F4R929"/>
<evidence type="ECO:0000313" key="2">
    <source>
        <dbReference type="EMBL" id="EGG10915.1"/>
    </source>
</evidence>
<evidence type="ECO:0000313" key="3">
    <source>
        <dbReference type="Proteomes" id="UP000001072"/>
    </source>
</evidence>
<dbReference type="eggNOG" id="ENOG502S8PK">
    <property type="taxonomic scope" value="Eukaryota"/>
</dbReference>
<dbReference type="InterPro" id="IPR018800">
    <property type="entry name" value="PRCC"/>
</dbReference>
<gene>
    <name evidence="2" type="ORF">MELLADRAFT_115328</name>
</gene>
<feature type="compositionally biased region" description="Pro residues" evidence="1">
    <location>
        <begin position="109"/>
        <end position="118"/>
    </location>
</feature>
<dbReference type="PANTHER" id="PTHR13621">
    <property type="entry name" value="PROLINE-RICH PROTEIN PRCC"/>
    <property type="match status" value="1"/>
</dbReference>
<dbReference type="OrthoDB" id="2555634at2759"/>
<dbReference type="VEuPathDB" id="FungiDB:MELLADRAFT_115328"/>
<feature type="compositionally biased region" description="Polar residues" evidence="1">
    <location>
        <begin position="339"/>
        <end position="348"/>
    </location>
</feature>
<organism evidence="3">
    <name type="scientific">Melampsora larici-populina (strain 98AG31 / pathotype 3-4-7)</name>
    <name type="common">Poplar leaf rust fungus</name>
    <dbReference type="NCBI Taxonomy" id="747676"/>
    <lineage>
        <taxon>Eukaryota</taxon>
        <taxon>Fungi</taxon>
        <taxon>Dikarya</taxon>
        <taxon>Basidiomycota</taxon>
        <taxon>Pucciniomycotina</taxon>
        <taxon>Pucciniomycetes</taxon>
        <taxon>Pucciniales</taxon>
        <taxon>Melampsoraceae</taxon>
        <taxon>Melampsora</taxon>
    </lineage>
</organism>
<dbReference type="Proteomes" id="UP000001072">
    <property type="component" value="Unassembled WGS sequence"/>
</dbReference>
<dbReference type="PANTHER" id="PTHR13621:SF2">
    <property type="entry name" value="PROLINE-RICH PROTEIN PRCC"/>
    <property type="match status" value="1"/>
</dbReference>
<reference evidence="3" key="1">
    <citation type="journal article" date="2011" name="Proc. Natl. Acad. Sci. U.S.A.">
        <title>Obligate biotrophy features unraveled by the genomic analysis of rust fungi.</title>
        <authorList>
            <person name="Duplessis S."/>
            <person name="Cuomo C.A."/>
            <person name="Lin Y.-C."/>
            <person name="Aerts A."/>
            <person name="Tisserant E."/>
            <person name="Veneault-Fourrey C."/>
            <person name="Joly D.L."/>
            <person name="Hacquard S."/>
            <person name="Amselem J."/>
            <person name="Cantarel B.L."/>
            <person name="Chiu R."/>
            <person name="Coutinho P.M."/>
            <person name="Feau N."/>
            <person name="Field M."/>
            <person name="Frey P."/>
            <person name="Gelhaye E."/>
            <person name="Goldberg J."/>
            <person name="Grabherr M.G."/>
            <person name="Kodira C.D."/>
            <person name="Kohler A."/>
            <person name="Kuees U."/>
            <person name="Lindquist E.A."/>
            <person name="Lucas S.M."/>
            <person name="Mago R."/>
            <person name="Mauceli E."/>
            <person name="Morin E."/>
            <person name="Murat C."/>
            <person name="Pangilinan J.L."/>
            <person name="Park R."/>
            <person name="Pearson M."/>
            <person name="Quesneville H."/>
            <person name="Rouhier N."/>
            <person name="Sakthikumar S."/>
            <person name="Salamov A.A."/>
            <person name="Schmutz J."/>
            <person name="Selles B."/>
            <person name="Shapiro H."/>
            <person name="Tanguay P."/>
            <person name="Tuskan G.A."/>
            <person name="Henrissat B."/>
            <person name="Van de Peer Y."/>
            <person name="Rouze P."/>
            <person name="Ellis J.G."/>
            <person name="Dodds P.N."/>
            <person name="Schein J.E."/>
            <person name="Zhong S."/>
            <person name="Hamelin R.C."/>
            <person name="Grigoriev I.V."/>
            <person name="Szabo L.J."/>
            <person name="Martin F."/>
        </authorList>
    </citation>
    <scope>NUCLEOTIDE SEQUENCE [LARGE SCALE GENOMIC DNA]</scope>
    <source>
        <strain evidence="3">98AG31 / pathotype 3-4-7</strain>
    </source>
</reference>
<feature type="compositionally biased region" description="Polar residues" evidence="1">
    <location>
        <begin position="129"/>
        <end position="151"/>
    </location>
</feature>
<accession>F4R929</accession>
<feature type="compositionally biased region" description="Low complexity" evidence="1">
    <location>
        <begin position="195"/>
        <end position="208"/>
    </location>
</feature>
<sequence length="374" mass="40833">MQLVDYGSDSDSNSSQKDPIPSSSTLQAQPNPTISIPSNLRLPPPKRNKPTKARILLEPLLPRTTDHETEPTNLKRSESGNLDREDLNESKKPKLESLAKKKSGLAALLPPPKNPNPIPKGRLNIIKPATSSSKLAAPSSTQPAQNDQTSTPEPPLILTDSSQLSNPNQSSSSSQAEGLNLFGLPSTSTLSKPQSTTNSISPSITISSAPQVVEEKPPPPTLNDPYPGYWQRSNGQWCARSLEEPEWKTFYETHYQSNNTLDQQTSSKEVPKDFFKQSNGQLGGLGGMEEFNAGKVAQLAWENKPKIIDPREEARKEQAEKAAGKPAKQISSRARGRHQLSSLLTEAQANRAELEDRISRGKFNRKAGGAKYGF</sequence>
<feature type="region of interest" description="Disordered" evidence="1">
    <location>
        <begin position="1"/>
        <end position="225"/>
    </location>
</feature>
<feature type="compositionally biased region" description="Basic and acidic residues" evidence="1">
    <location>
        <begin position="64"/>
        <end position="99"/>
    </location>
</feature>
<dbReference type="KEGG" id="mlr:MELLADRAFT_115328"/>
<name>F4R929_MELLP</name>
<dbReference type="GO" id="GO:0005634">
    <property type="term" value="C:nucleus"/>
    <property type="evidence" value="ECO:0007669"/>
    <property type="project" value="TreeGrafter"/>
</dbReference>
<feature type="compositionally biased region" description="Polar residues" evidence="1">
    <location>
        <begin position="9"/>
        <end position="38"/>
    </location>
</feature>
<feature type="compositionally biased region" description="Basic and acidic residues" evidence="1">
    <location>
        <begin position="307"/>
        <end position="323"/>
    </location>
</feature>
<dbReference type="HOGENOM" id="CLU_044111_0_0_1"/>
<dbReference type="EMBL" id="GL883093">
    <property type="protein sequence ID" value="EGG10915.1"/>
    <property type="molecule type" value="Genomic_DNA"/>
</dbReference>
<protein>
    <submittedName>
        <fullName evidence="2">Uncharacterized protein</fullName>
    </submittedName>
</protein>
<dbReference type="InParanoid" id="F4R929"/>
<feature type="compositionally biased region" description="Polar residues" evidence="1">
    <location>
        <begin position="185"/>
        <end position="194"/>
    </location>
</feature>
<feature type="region of interest" description="Disordered" evidence="1">
    <location>
        <begin position="307"/>
        <end position="351"/>
    </location>
</feature>
<evidence type="ECO:0000256" key="1">
    <source>
        <dbReference type="SAM" id="MobiDB-lite"/>
    </source>
</evidence>
<keyword evidence="3" id="KW-1185">Reference proteome</keyword>
<dbReference type="GeneID" id="18925569"/>
<proteinExistence type="predicted"/>
<dbReference type="Pfam" id="PF10253">
    <property type="entry name" value="PRCC"/>
    <property type="match status" value="1"/>
</dbReference>